<dbReference type="RefSeq" id="WP_171000339.1">
    <property type="nucleotide sequence ID" value="NZ_BJDH01000005.1"/>
</dbReference>
<accession>A0ABW1UDU0</accession>
<feature type="transmembrane region" description="Helical" evidence="1">
    <location>
        <begin position="23"/>
        <end position="43"/>
    </location>
</feature>
<evidence type="ECO:0000313" key="2">
    <source>
        <dbReference type="EMBL" id="MFC6294027.1"/>
    </source>
</evidence>
<evidence type="ECO:0000313" key="3">
    <source>
        <dbReference type="Proteomes" id="UP001596227"/>
    </source>
</evidence>
<keyword evidence="1" id="KW-0472">Membrane</keyword>
<reference evidence="3" key="1">
    <citation type="journal article" date="2019" name="Int. J. Syst. Evol. Microbiol.">
        <title>The Global Catalogue of Microorganisms (GCM) 10K type strain sequencing project: providing services to taxonomists for standard genome sequencing and annotation.</title>
        <authorList>
            <consortium name="The Broad Institute Genomics Platform"/>
            <consortium name="The Broad Institute Genome Sequencing Center for Infectious Disease"/>
            <person name="Wu L."/>
            <person name="Ma J."/>
        </authorList>
    </citation>
    <scope>NUCLEOTIDE SEQUENCE [LARGE SCALE GENOMIC DNA]</scope>
    <source>
        <strain evidence="3">CCM 8934</strain>
    </source>
</reference>
<sequence>MRTTVQVLMPIGIIIASWSFDHVAAGSVFLVSGILFVLIVVLYPRFFNLSLKGV</sequence>
<comment type="caution">
    <text evidence="2">The sequence shown here is derived from an EMBL/GenBank/DDBJ whole genome shotgun (WGS) entry which is preliminary data.</text>
</comment>
<evidence type="ECO:0000256" key="1">
    <source>
        <dbReference type="SAM" id="Phobius"/>
    </source>
</evidence>
<dbReference type="EMBL" id="JBHSSB010000004">
    <property type="protein sequence ID" value="MFC6294027.1"/>
    <property type="molecule type" value="Genomic_DNA"/>
</dbReference>
<name>A0ABW1UDU0_9LACO</name>
<dbReference type="Proteomes" id="UP001596227">
    <property type="component" value="Unassembled WGS sequence"/>
</dbReference>
<proteinExistence type="predicted"/>
<keyword evidence="1" id="KW-0812">Transmembrane</keyword>
<gene>
    <name evidence="2" type="ORF">ACFQH1_02095</name>
</gene>
<keyword evidence="1" id="KW-1133">Transmembrane helix</keyword>
<protein>
    <submittedName>
        <fullName evidence="2">Uncharacterized protein</fullName>
    </submittedName>
</protein>
<keyword evidence="3" id="KW-1185">Reference proteome</keyword>
<organism evidence="2 3">
    <name type="scientific">Lactiplantibacillus daoliensis</name>
    <dbReference type="NCBI Taxonomy" id="2559916"/>
    <lineage>
        <taxon>Bacteria</taxon>
        <taxon>Bacillati</taxon>
        <taxon>Bacillota</taxon>
        <taxon>Bacilli</taxon>
        <taxon>Lactobacillales</taxon>
        <taxon>Lactobacillaceae</taxon>
        <taxon>Lactiplantibacillus</taxon>
    </lineage>
</organism>